<dbReference type="InterPro" id="IPR015059">
    <property type="entry name" value="Ca_cell_adhesion_N_dom"/>
</dbReference>
<evidence type="ECO:0008006" key="5">
    <source>
        <dbReference type="Google" id="ProtNLM"/>
    </source>
</evidence>
<reference evidence="3 4" key="1">
    <citation type="submission" date="2020-09" db="EMBL/GenBank/DDBJ databases">
        <title>Photobacterium sp. CAU 1568 isolated from sand of Sido Beach.</title>
        <authorList>
            <person name="Kim W."/>
        </authorList>
    </citation>
    <scope>NUCLEOTIDE SEQUENCE [LARGE SCALE GENOMIC DNA]</scope>
    <source>
        <strain evidence="3 4">CAU 1568</strain>
    </source>
</reference>
<gene>
    <name evidence="3" type="ORF">IFO68_15565</name>
</gene>
<protein>
    <recommendedName>
        <fullName evidence="5">Calcium-dependent cell adhesion molecule 1 membrane-binding domain-containing protein</fullName>
    </recommendedName>
</protein>
<evidence type="ECO:0000313" key="4">
    <source>
        <dbReference type="Proteomes" id="UP000649768"/>
    </source>
</evidence>
<dbReference type="Pfam" id="PF08964">
    <property type="entry name" value="Crystall_3"/>
    <property type="match status" value="1"/>
</dbReference>
<feature type="domain" description="Calcium-dependent cell adhesion molecule N-terminal" evidence="1">
    <location>
        <begin position="5"/>
        <end position="86"/>
    </location>
</feature>
<proteinExistence type="predicted"/>
<dbReference type="InterPro" id="IPR038423">
    <property type="entry name" value="CAD_C_sf"/>
</dbReference>
<dbReference type="Gene3D" id="2.60.40.1720">
    <property type="entry name" value="Calcium-dependent cell adhesion molecule-1"/>
    <property type="match status" value="1"/>
</dbReference>
<dbReference type="EMBL" id="JACYTP010000010">
    <property type="protein sequence ID" value="MBD8514098.1"/>
    <property type="molecule type" value="Genomic_DNA"/>
</dbReference>
<dbReference type="InterPro" id="IPR011024">
    <property type="entry name" value="G_crystallin-like"/>
</dbReference>
<dbReference type="InterPro" id="IPR029283">
    <property type="entry name" value="Membrane-bd"/>
</dbReference>
<sequence length="203" mass="22993">MVKTTDVAFYREKNFGGSPDYYQLGDDITFHFGDDYNDKYLSLKVINPVKVHCYQHTDGSGIFKSYTHGDYASIEEMHGLSKFQIVNIDTHFAVSMRLIDETGGEPRQFLMTFNAHNIGDAEFWSGEETYTSLPVTESSELITCAIYIRNIATGEYIANGSMYFHYNTTHGIIDVVTPGETFPPNLKITRVDSTKFDFTLVAQ</sequence>
<dbReference type="Gene3D" id="2.60.20.10">
    <property type="entry name" value="Crystallins"/>
    <property type="match status" value="1"/>
</dbReference>
<name>A0ABR9BNG7_9GAMM</name>
<comment type="caution">
    <text evidence="3">The sequence shown here is derived from an EMBL/GenBank/DDBJ whole genome shotgun (WGS) entry which is preliminary data.</text>
</comment>
<keyword evidence="4" id="KW-1185">Reference proteome</keyword>
<evidence type="ECO:0000259" key="2">
    <source>
        <dbReference type="Pfam" id="PF14564"/>
    </source>
</evidence>
<dbReference type="Proteomes" id="UP000649768">
    <property type="component" value="Unassembled WGS sequence"/>
</dbReference>
<dbReference type="PANTHER" id="PTHR38083:SF1">
    <property type="entry name" value="CALCIUM-DEPENDENT CELL ADHESION MOLECULE 1-RELATED"/>
    <property type="match status" value="1"/>
</dbReference>
<evidence type="ECO:0000259" key="1">
    <source>
        <dbReference type="Pfam" id="PF08964"/>
    </source>
</evidence>
<organism evidence="3 4">
    <name type="scientific">Photobacterium arenosum</name>
    <dbReference type="NCBI Taxonomy" id="2774143"/>
    <lineage>
        <taxon>Bacteria</taxon>
        <taxon>Pseudomonadati</taxon>
        <taxon>Pseudomonadota</taxon>
        <taxon>Gammaproteobacteria</taxon>
        <taxon>Vibrionales</taxon>
        <taxon>Vibrionaceae</taxon>
        <taxon>Photobacterium</taxon>
    </lineage>
</organism>
<dbReference type="SUPFAM" id="SSF49695">
    <property type="entry name" value="gamma-Crystallin-like"/>
    <property type="match status" value="1"/>
</dbReference>
<feature type="domain" description="Calcium-dependent cell adhesion molecule 1 membrane-binding" evidence="2">
    <location>
        <begin position="94"/>
        <end position="200"/>
    </location>
</feature>
<evidence type="ECO:0000313" key="3">
    <source>
        <dbReference type="EMBL" id="MBD8514098.1"/>
    </source>
</evidence>
<dbReference type="PANTHER" id="PTHR38083">
    <property type="entry name" value="CALCIUM-DEPENDENT CELL ADHESION MOLECULE 1-RELATED"/>
    <property type="match status" value="1"/>
</dbReference>
<dbReference type="Pfam" id="PF14564">
    <property type="entry name" value="Membrane_bind"/>
    <property type="match status" value="1"/>
</dbReference>
<accession>A0ABR9BNG7</accession>
<dbReference type="InterPro" id="IPR052885">
    <property type="entry name" value="Dictyostelium_CAD"/>
</dbReference>